<feature type="binding site" evidence="5">
    <location>
        <position position="247"/>
    </location>
    <ligand>
        <name>Zn(2+)</name>
        <dbReference type="ChEBI" id="CHEBI:29105"/>
    </ligand>
</feature>
<gene>
    <name evidence="8" type="ORF">R6G74_04615</name>
    <name evidence="9" type="ORF">R6P33_02820</name>
</gene>
<evidence type="ECO:0000256" key="7">
    <source>
        <dbReference type="SAM" id="Phobius"/>
    </source>
</evidence>
<evidence type="ECO:0000256" key="1">
    <source>
        <dbReference type="ARBA" id="ARBA00004141"/>
    </source>
</evidence>
<feature type="binding site" evidence="5">
    <location>
        <position position="243"/>
    </location>
    <ligand>
        <name>Zn(2+)</name>
        <dbReference type="ChEBI" id="CHEBI:29105"/>
    </ligand>
</feature>
<feature type="transmembrane region" description="Helical" evidence="7">
    <location>
        <begin position="67"/>
        <end position="87"/>
    </location>
</feature>
<evidence type="ECO:0000256" key="2">
    <source>
        <dbReference type="ARBA" id="ARBA00022692"/>
    </source>
</evidence>
<accession>A0AAW9HMB7</accession>
<evidence type="ECO:0000313" key="9">
    <source>
        <dbReference type="EMBL" id="MDY5145958.1"/>
    </source>
</evidence>
<dbReference type="RefSeq" id="WP_087071166.1">
    <property type="nucleotide sequence ID" value="NZ_CAUPFC010000023.1"/>
</dbReference>
<evidence type="ECO:0000256" key="6">
    <source>
        <dbReference type="SAM" id="MobiDB-lite"/>
    </source>
</evidence>
<dbReference type="Proteomes" id="UP001288320">
    <property type="component" value="Unassembled WGS sequence"/>
</dbReference>
<evidence type="ECO:0000256" key="5">
    <source>
        <dbReference type="PIRSR" id="PIRSR604254-1"/>
    </source>
</evidence>
<feature type="transmembrane region" description="Helical" evidence="7">
    <location>
        <begin position="133"/>
        <end position="150"/>
    </location>
</feature>
<feature type="region of interest" description="Disordered" evidence="6">
    <location>
        <begin position="1"/>
        <end position="54"/>
    </location>
</feature>
<feature type="transmembrane region" description="Helical" evidence="7">
    <location>
        <begin position="251"/>
        <end position="268"/>
    </location>
</feature>
<dbReference type="GeneID" id="92814681"/>
<dbReference type="Proteomes" id="UP001284901">
    <property type="component" value="Unassembled WGS sequence"/>
</dbReference>
<dbReference type="PANTHER" id="PTHR20855">
    <property type="entry name" value="ADIPOR/PROGESTIN RECEPTOR-RELATED"/>
    <property type="match status" value="1"/>
</dbReference>
<dbReference type="Pfam" id="PF03006">
    <property type="entry name" value="HlyIII"/>
    <property type="match status" value="1"/>
</dbReference>
<protein>
    <submittedName>
        <fullName evidence="8">Hemolysin III family protein</fullName>
    </submittedName>
</protein>
<keyword evidence="3 7" id="KW-1133">Transmembrane helix</keyword>
<feature type="transmembrane region" description="Helical" evidence="7">
    <location>
        <begin position="157"/>
        <end position="176"/>
    </location>
</feature>
<keyword evidence="5" id="KW-0862">Zinc</keyword>
<keyword evidence="10" id="KW-1185">Reference proteome</keyword>
<dbReference type="InterPro" id="IPR004254">
    <property type="entry name" value="AdipoR/HlyIII-related"/>
</dbReference>
<dbReference type="GO" id="GO:0046872">
    <property type="term" value="F:metal ion binding"/>
    <property type="evidence" value="ECO:0007669"/>
    <property type="project" value="UniProtKB-KW"/>
</dbReference>
<evidence type="ECO:0000256" key="4">
    <source>
        <dbReference type="ARBA" id="ARBA00023136"/>
    </source>
</evidence>
<keyword evidence="5" id="KW-0479">Metal-binding</keyword>
<dbReference type="AlphaFoldDB" id="A0AAW9HMB7"/>
<comment type="caution">
    <text evidence="8">The sequence shown here is derived from an EMBL/GenBank/DDBJ whole genome shotgun (WGS) entry which is preliminary data.</text>
</comment>
<name>A0AAW9HMB7_9ACTO</name>
<organism evidence="8 11">
    <name type="scientific">Actinotignum timonense</name>
    <dbReference type="NCBI Taxonomy" id="1870995"/>
    <lineage>
        <taxon>Bacteria</taxon>
        <taxon>Bacillati</taxon>
        <taxon>Actinomycetota</taxon>
        <taxon>Actinomycetes</taxon>
        <taxon>Actinomycetales</taxon>
        <taxon>Actinomycetaceae</taxon>
        <taxon>Actinotignum</taxon>
    </lineage>
</organism>
<evidence type="ECO:0000256" key="3">
    <source>
        <dbReference type="ARBA" id="ARBA00022989"/>
    </source>
</evidence>
<feature type="transmembrane region" description="Helical" evidence="7">
    <location>
        <begin position="182"/>
        <end position="199"/>
    </location>
</feature>
<dbReference type="PANTHER" id="PTHR20855:SF3">
    <property type="entry name" value="LD03007P"/>
    <property type="match status" value="1"/>
</dbReference>
<evidence type="ECO:0000313" key="10">
    <source>
        <dbReference type="Proteomes" id="UP001284901"/>
    </source>
</evidence>
<feature type="compositionally biased region" description="Low complexity" evidence="6">
    <location>
        <begin position="35"/>
        <end position="48"/>
    </location>
</feature>
<feature type="binding site" evidence="5">
    <location>
        <position position="114"/>
    </location>
    <ligand>
        <name>Zn(2+)</name>
        <dbReference type="ChEBI" id="CHEBI:29105"/>
    </ligand>
</feature>
<dbReference type="GO" id="GO:0016020">
    <property type="term" value="C:membrane"/>
    <property type="evidence" value="ECO:0007669"/>
    <property type="project" value="UniProtKB-SubCell"/>
</dbReference>
<dbReference type="EMBL" id="JAWNFV010000008">
    <property type="protein sequence ID" value="MDY5140592.1"/>
    <property type="molecule type" value="Genomic_DNA"/>
</dbReference>
<proteinExistence type="predicted"/>
<sequence length="269" mass="28736">MTRLCHATSERHRGSDSPAPRGATRGEKKNGASKAGAAQPAVARSSARSARRRLPASALPKPVLRGWQHAIIAPLALANMIVQIVFAPNAALTIGVIVFGLSAVVLFGHSAVYHLGSWGPKVHAILRRLDHSNIFLLIAGTYTPLSLALLPGSTAALVLAIVWGGALGGIALSNFWPAAPRWLYVPLYIALGWVAIWFLPDMWEAGGPGIVWLIIAGGICYTVGALAYAFRWPNPWPRTWGFHEFFHSGTVAGYACHAVAVWLTLFAVA</sequence>
<comment type="subcellular location">
    <subcellularLocation>
        <location evidence="1">Membrane</location>
        <topology evidence="1">Multi-pass membrane protein</topology>
    </subcellularLocation>
</comment>
<keyword evidence="4 7" id="KW-0472">Membrane</keyword>
<evidence type="ECO:0000313" key="11">
    <source>
        <dbReference type="Proteomes" id="UP001288320"/>
    </source>
</evidence>
<dbReference type="EMBL" id="JAWNFY010000006">
    <property type="protein sequence ID" value="MDY5145958.1"/>
    <property type="molecule type" value="Genomic_DNA"/>
</dbReference>
<feature type="transmembrane region" description="Helical" evidence="7">
    <location>
        <begin position="211"/>
        <end position="231"/>
    </location>
</feature>
<reference evidence="8 10" key="1">
    <citation type="submission" date="2023-10" db="EMBL/GenBank/DDBJ databases">
        <title>Whole Genome based description of the genera Actinobaculum and Actinotignum reveals a complex phylogenetic relationship within the species included in the genus Actinotignum.</title>
        <authorList>
            <person name="Jensen C.S."/>
            <person name="Dargis R."/>
            <person name="Kemp M."/>
            <person name="Christensen J.J."/>
        </authorList>
    </citation>
    <scope>NUCLEOTIDE SEQUENCE</scope>
    <source>
        <strain evidence="9 10">SLA_B089</strain>
        <strain evidence="8">SLA_B245</strain>
    </source>
</reference>
<evidence type="ECO:0000313" key="8">
    <source>
        <dbReference type="EMBL" id="MDY5140592.1"/>
    </source>
</evidence>
<feature type="transmembrane region" description="Helical" evidence="7">
    <location>
        <begin position="94"/>
        <end position="113"/>
    </location>
</feature>
<keyword evidence="2 7" id="KW-0812">Transmembrane</keyword>